<dbReference type="Proteomes" id="UP001050808">
    <property type="component" value="Unassembled WGS sequence"/>
</dbReference>
<accession>A0ABQ3QXY1</accession>
<name>A0ABQ3QXY1_9ACTN</name>
<evidence type="ECO:0000256" key="1">
    <source>
        <dbReference type="SAM" id="MobiDB-lite"/>
    </source>
</evidence>
<keyword evidence="3" id="KW-1185">Reference proteome</keyword>
<evidence type="ECO:0000313" key="2">
    <source>
        <dbReference type="EMBL" id="GHI42142.1"/>
    </source>
</evidence>
<comment type="caution">
    <text evidence="2">The sequence shown here is derived from an EMBL/GenBank/DDBJ whole genome shotgun (WGS) entry which is preliminary data.</text>
</comment>
<dbReference type="EMBL" id="BNDY01000017">
    <property type="protein sequence ID" value="GHI42142.1"/>
    <property type="molecule type" value="Genomic_DNA"/>
</dbReference>
<sequence>MLIGTMARQTGVSAGLAPVPLSADLPAVLRREREVFRVLGAAGQAQRLCGEPAPVALGVVLGASRAILGGFLRRFLCVAGRAHLVGAAGGRGHRSSFAWGRRRGRGFVSPGARGRGARAPPGPPGHRRAGRRAPCRKLR</sequence>
<gene>
    <name evidence="2" type="ORF">Sviol_65500</name>
</gene>
<protein>
    <submittedName>
        <fullName evidence="2">Uncharacterized protein</fullName>
    </submittedName>
</protein>
<feature type="region of interest" description="Disordered" evidence="1">
    <location>
        <begin position="88"/>
        <end position="139"/>
    </location>
</feature>
<proteinExistence type="predicted"/>
<organism evidence="2 3">
    <name type="scientific">Streptomyces violascens</name>
    <dbReference type="NCBI Taxonomy" id="67381"/>
    <lineage>
        <taxon>Bacteria</taxon>
        <taxon>Bacillati</taxon>
        <taxon>Actinomycetota</taxon>
        <taxon>Actinomycetes</taxon>
        <taxon>Kitasatosporales</taxon>
        <taxon>Streptomycetaceae</taxon>
        <taxon>Streptomyces</taxon>
    </lineage>
</organism>
<feature type="compositionally biased region" description="Basic residues" evidence="1">
    <location>
        <begin position="125"/>
        <end position="139"/>
    </location>
</feature>
<reference evidence="2" key="1">
    <citation type="submission" date="2024-05" db="EMBL/GenBank/DDBJ databases">
        <title>Whole genome shotgun sequence of Streptomyces violascens NBRC 12920.</title>
        <authorList>
            <person name="Komaki H."/>
            <person name="Tamura T."/>
        </authorList>
    </citation>
    <scope>NUCLEOTIDE SEQUENCE</scope>
    <source>
        <strain evidence="2">NBRC 12920</strain>
    </source>
</reference>
<evidence type="ECO:0000313" key="3">
    <source>
        <dbReference type="Proteomes" id="UP001050808"/>
    </source>
</evidence>